<evidence type="ECO:0000256" key="2">
    <source>
        <dbReference type="ARBA" id="ARBA00006899"/>
    </source>
</evidence>
<name>A0A3B4F8E3_9CICH</name>
<evidence type="ECO:0000259" key="12">
    <source>
        <dbReference type="Pfam" id="PF11781"/>
    </source>
</evidence>
<dbReference type="Ensembl" id="ENSPNYT00000005652.1">
    <property type="protein sequence ID" value="ENSPNYP00000005511.1"/>
    <property type="gene ID" value="ENSPNYG00000004205.1"/>
</dbReference>
<evidence type="ECO:0000256" key="8">
    <source>
        <dbReference type="ARBA" id="ARBA00023125"/>
    </source>
</evidence>
<evidence type="ECO:0000256" key="4">
    <source>
        <dbReference type="ARBA" id="ARBA00022723"/>
    </source>
</evidence>
<keyword evidence="6" id="KW-0862">Zinc</keyword>
<dbReference type="GeneTree" id="ENSGT00440000033827"/>
<reference evidence="13" key="1">
    <citation type="submission" date="2023-09" db="UniProtKB">
        <authorList>
            <consortium name="Ensembl"/>
        </authorList>
    </citation>
    <scope>IDENTIFICATION</scope>
</reference>
<evidence type="ECO:0000256" key="6">
    <source>
        <dbReference type="ARBA" id="ARBA00022833"/>
    </source>
</evidence>
<dbReference type="PANTHER" id="PTHR31576">
    <property type="entry name" value="TATA BOX-BINDING PROTEIN-ASSOCIATED FACTOR RNA POLYMERASE I SUBUNIT B"/>
    <property type="match status" value="1"/>
</dbReference>
<evidence type="ECO:0000256" key="1">
    <source>
        <dbReference type="ARBA" id="ARBA00004604"/>
    </source>
</evidence>
<feature type="domain" description="RRN7-type" evidence="12">
    <location>
        <begin position="13"/>
        <end position="41"/>
    </location>
</feature>
<keyword evidence="4" id="KW-0479">Metal-binding</keyword>
<keyword evidence="9" id="KW-0804">Transcription</keyword>
<dbReference type="GO" id="GO:0005668">
    <property type="term" value="C:RNA polymerase transcription factor SL1 complex"/>
    <property type="evidence" value="ECO:0007669"/>
    <property type="project" value="TreeGrafter"/>
</dbReference>
<evidence type="ECO:0000256" key="10">
    <source>
        <dbReference type="ARBA" id="ARBA00023242"/>
    </source>
</evidence>
<evidence type="ECO:0000256" key="5">
    <source>
        <dbReference type="ARBA" id="ARBA00022771"/>
    </source>
</evidence>
<dbReference type="GO" id="GO:0008270">
    <property type="term" value="F:zinc ion binding"/>
    <property type="evidence" value="ECO:0007669"/>
    <property type="project" value="UniProtKB-KW"/>
</dbReference>
<comment type="subcellular location">
    <subcellularLocation>
        <location evidence="1">Nucleus</location>
        <location evidence="1">Nucleolus</location>
    </subcellularLocation>
</comment>
<protein>
    <recommendedName>
        <fullName evidence="3">TATA box-binding protein-associated factor RNA polymerase I subunit B</fullName>
    </recommendedName>
    <alternativeName>
        <fullName evidence="11">TATA box-binding protein-associated factor 1B</fullName>
    </alternativeName>
</protein>
<comment type="similarity">
    <text evidence="2">Belongs to the RRN7/TAF1B family.</text>
</comment>
<evidence type="ECO:0000256" key="9">
    <source>
        <dbReference type="ARBA" id="ARBA00023163"/>
    </source>
</evidence>
<keyword evidence="5" id="KW-0863">Zinc-finger</keyword>
<keyword evidence="7" id="KW-0805">Transcription regulation</keyword>
<dbReference type="GO" id="GO:0070860">
    <property type="term" value="C:RNA polymerase I core factor complex"/>
    <property type="evidence" value="ECO:0007669"/>
    <property type="project" value="InterPro"/>
</dbReference>
<evidence type="ECO:0000256" key="7">
    <source>
        <dbReference type="ARBA" id="ARBA00023015"/>
    </source>
</evidence>
<dbReference type="GO" id="GO:0001164">
    <property type="term" value="F:RNA polymerase I core promoter sequence-specific DNA binding"/>
    <property type="evidence" value="ECO:0007669"/>
    <property type="project" value="InterPro"/>
</dbReference>
<keyword evidence="8" id="KW-0238">DNA-binding</keyword>
<evidence type="ECO:0000256" key="11">
    <source>
        <dbReference type="ARBA" id="ARBA00032500"/>
    </source>
</evidence>
<dbReference type="InterPro" id="IPR033599">
    <property type="entry name" value="TAF1B/Rrn7"/>
</dbReference>
<dbReference type="InterPro" id="IPR021752">
    <property type="entry name" value="TF_Rrn7_Zf"/>
</dbReference>
<evidence type="ECO:0000313" key="13">
    <source>
        <dbReference type="Ensembl" id="ENSPNYP00000005511.1"/>
    </source>
</evidence>
<dbReference type="GO" id="GO:0042790">
    <property type="term" value="P:nucleolar large rRNA transcription by RNA polymerase I"/>
    <property type="evidence" value="ECO:0007669"/>
    <property type="project" value="TreeGrafter"/>
</dbReference>
<accession>A0A3B4F8E3</accession>
<organism evidence="13">
    <name type="scientific">Pundamilia nyererei</name>
    <dbReference type="NCBI Taxonomy" id="303518"/>
    <lineage>
        <taxon>Eukaryota</taxon>
        <taxon>Metazoa</taxon>
        <taxon>Chordata</taxon>
        <taxon>Craniata</taxon>
        <taxon>Vertebrata</taxon>
        <taxon>Euteleostomi</taxon>
        <taxon>Actinopterygii</taxon>
        <taxon>Neopterygii</taxon>
        <taxon>Teleostei</taxon>
        <taxon>Neoteleostei</taxon>
        <taxon>Acanthomorphata</taxon>
        <taxon>Ovalentaria</taxon>
        <taxon>Cichlomorphae</taxon>
        <taxon>Cichliformes</taxon>
        <taxon>Cichlidae</taxon>
        <taxon>African cichlids</taxon>
        <taxon>Pseudocrenilabrinae</taxon>
        <taxon>Haplochromini</taxon>
        <taxon>Pundamilia</taxon>
    </lineage>
</organism>
<sequence>MCFVDLEKAEYTVPCAQCSAVDWGISDEGRFYCRSCHNVIEVKTSSRVSTIRGPRKKQAERGHVWMVCEGFQFILKNQADALLALGVHPQFKVRLLSVNHKAINQRPNWCYCFRMMCCVLCGGVTCRKVIRLPDSAERHILAPGAQTLNIFSRNLPQREKLPKRKVKISHLRVYCCLYRAKIEVCTT</sequence>
<evidence type="ECO:0000256" key="3">
    <source>
        <dbReference type="ARBA" id="ARBA00018994"/>
    </source>
</evidence>
<proteinExistence type="inferred from homology"/>
<keyword evidence="10" id="KW-0539">Nucleus</keyword>
<dbReference type="PANTHER" id="PTHR31576:SF2">
    <property type="entry name" value="TATA BOX-BINDING PROTEIN-ASSOCIATED FACTOR RNA POLYMERASE I SUBUNIT B"/>
    <property type="match status" value="1"/>
</dbReference>
<dbReference type="AlphaFoldDB" id="A0A3B4F8E3"/>
<dbReference type="Pfam" id="PF11781">
    <property type="entry name" value="Zn_ribbon_RRN7"/>
    <property type="match status" value="1"/>
</dbReference>